<dbReference type="RefSeq" id="WP_058124826.1">
    <property type="nucleotide sequence ID" value="NZ_AP014854.2"/>
</dbReference>
<evidence type="ECO:0000313" key="5">
    <source>
        <dbReference type="Proteomes" id="UP000065734"/>
    </source>
</evidence>
<dbReference type="Proteomes" id="UP000065734">
    <property type="component" value="Chromosome I"/>
</dbReference>
<gene>
    <name evidence="3" type="ORF">BV133_223</name>
    <name evidence="4" type="ORF">BVIRIDIS_05360</name>
</gene>
<proteinExistence type="predicted"/>
<reference evidence="5" key="3">
    <citation type="journal article" date="2016" name="Genome Announc.">
        <title>Revised genome sequence of the purple photosynthetic bacterium Blastochloris viridis.</title>
        <authorList>
            <person name="Liu L.N."/>
            <person name="Faulkner M."/>
            <person name="Liu X."/>
            <person name="Huang F."/>
            <person name="Darby A.C."/>
            <person name="Hall N."/>
        </authorList>
    </citation>
    <scope>NUCLEOTIDE SEQUENCE [LARGE SCALE GENOMIC DNA]</scope>
    <source>
        <strain evidence="5">ATCC 19567 / DSM 133 / F</strain>
    </source>
</reference>
<evidence type="ECO:0000256" key="2">
    <source>
        <dbReference type="SAM" id="SignalP"/>
    </source>
</evidence>
<keyword evidence="2" id="KW-0732">Signal</keyword>
<dbReference type="KEGG" id="bvr:BVIR_1093"/>
<feature type="compositionally biased region" description="Basic and acidic residues" evidence="1">
    <location>
        <begin position="38"/>
        <end position="80"/>
    </location>
</feature>
<keyword evidence="5" id="KW-1185">Reference proteome</keyword>
<name>A0A0H5BC17_BLAVI</name>
<feature type="chain" id="PRO_5014229085" evidence="2">
    <location>
        <begin position="26"/>
        <end position="109"/>
    </location>
</feature>
<reference evidence="3" key="1">
    <citation type="journal article" date="2015" name="Genome Announc.">
        <title>Complete Genome Sequence of the Bacteriochlorophyll b-Producing Photosynthetic Bacterium Blastochloris viridis.</title>
        <authorList>
            <person name="Tsukatani Y."/>
            <person name="Hirose Y."/>
            <person name="Harada J."/>
            <person name="Misawa N."/>
            <person name="Mori K."/>
            <person name="Inoue K."/>
            <person name="Tamiaki H."/>
        </authorList>
    </citation>
    <scope>NUCLEOTIDE SEQUENCE [LARGE SCALE GENOMIC DNA]</scope>
    <source>
        <strain evidence="3">DSM 133</strain>
    </source>
</reference>
<feature type="signal peptide" evidence="2">
    <location>
        <begin position="1"/>
        <end position="25"/>
    </location>
</feature>
<protein>
    <submittedName>
        <fullName evidence="4">Uncharacterized protein</fullName>
    </submittedName>
</protein>
<evidence type="ECO:0000313" key="4">
    <source>
        <dbReference type="EMBL" id="CUU41543.1"/>
    </source>
</evidence>
<evidence type="ECO:0000256" key="1">
    <source>
        <dbReference type="SAM" id="MobiDB-lite"/>
    </source>
</evidence>
<dbReference type="EMBL" id="AP014854">
    <property type="protein sequence ID" value="BAR97816.1"/>
    <property type="molecule type" value="Genomic_DNA"/>
</dbReference>
<accession>A0A0H5BC17</accession>
<dbReference type="AlphaFoldDB" id="A0A0H5BC17"/>
<sequence length="109" mass="12569">MLKLVCQSAASLALAFVLIQSPAQAASAPHEMLLAQRGPDRDADSRRGPDNRRDFDNRRGPDSRAHRPDPVRSFNRERRPPPGWRRYHERPRDWNRRGCTAIGPIWYCP</sequence>
<dbReference type="OrthoDB" id="8451484at2"/>
<evidence type="ECO:0000313" key="3">
    <source>
        <dbReference type="EMBL" id="BAR97816.1"/>
    </source>
</evidence>
<organism evidence="4 5">
    <name type="scientific">Blastochloris viridis</name>
    <name type="common">Rhodopseudomonas viridis</name>
    <dbReference type="NCBI Taxonomy" id="1079"/>
    <lineage>
        <taxon>Bacteria</taxon>
        <taxon>Pseudomonadati</taxon>
        <taxon>Pseudomonadota</taxon>
        <taxon>Alphaproteobacteria</taxon>
        <taxon>Hyphomicrobiales</taxon>
        <taxon>Blastochloridaceae</taxon>
        <taxon>Blastochloris</taxon>
    </lineage>
</organism>
<dbReference type="EMBL" id="LN907867">
    <property type="protein sequence ID" value="CUU41543.1"/>
    <property type="molecule type" value="Genomic_DNA"/>
</dbReference>
<feature type="region of interest" description="Disordered" evidence="1">
    <location>
        <begin position="26"/>
        <end position="90"/>
    </location>
</feature>
<reference evidence="4" key="2">
    <citation type="submission" date="2015-11" db="EMBL/GenBank/DDBJ databases">
        <authorList>
            <person name="Zhang Y."/>
            <person name="Guo Z."/>
        </authorList>
    </citation>
    <scope>NUCLEOTIDE SEQUENCE</scope>
    <source>
        <strain evidence="4">1</strain>
    </source>
</reference>